<dbReference type="EMBL" id="CAICTM010002801">
    <property type="protein sequence ID" value="CAB9530242.1"/>
    <property type="molecule type" value="Genomic_DNA"/>
</dbReference>
<dbReference type="Proteomes" id="UP001153069">
    <property type="component" value="Unassembled WGS sequence"/>
</dbReference>
<reference evidence="2" key="1">
    <citation type="submission" date="2020-06" db="EMBL/GenBank/DDBJ databases">
        <authorList>
            <consortium name="Plant Systems Biology data submission"/>
        </authorList>
    </citation>
    <scope>NUCLEOTIDE SEQUENCE</scope>
    <source>
        <strain evidence="2">D6</strain>
    </source>
</reference>
<organism evidence="2 3">
    <name type="scientific">Seminavis robusta</name>
    <dbReference type="NCBI Taxonomy" id="568900"/>
    <lineage>
        <taxon>Eukaryota</taxon>
        <taxon>Sar</taxon>
        <taxon>Stramenopiles</taxon>
        <taxon>Ochrophyta</taxon>
        <taxon>Bacillariophyta</taxon>
        <taxon>Bacillariophyceae</taxon>
        <taxon>Bacillariophycidae</taxon>
        <taxon>Naviculales</taxon>
        <taxon>Naviculaceae</taxon>
        <taxon>Seminavis</taxon>
    </lineage>
</organism>
<name>A0A9N8EY30_9STRA</name>
<comment type="caution">
    <text evidence="2">The sequence shown here is derived from an EMBL/GenBank/DDBJ whole genome shotgun (WGS) entry which is preliminary data.</text>
</comment>
<evidence type="ECO:0000256" key="1">
    <source>
        <dbReference type="SAM" id="Coils"/>
    </source>
</evidence>
<feature type="coiled-coil region" evidence="1">
    <location>
        <begin position="92"/>
        <end position="131"/>
    </location>
</feature>
<evidence type="ECO:0000313" key="3">
    <source>
        <dbReference type="Proteomes" id="UP001153069"/>
    </source>
</evidence>
<keyword evidence="1" id="KW-0175">Coiled coil</keyword>
<dbReference type="AlphaFoldDB" id="A0A9N8EY30"/>
<keyword evidence="3" id="KW-1185">Reference proteome</keyword>
<gene>
    <name evidence="2" type="ORF">SEMRO_2803_G337410.1</name>
</gene>
<accession>A0A9N8EY30</accession>
<sequence length="304" mass="35959">MQDRTGYALDQRKAYGMLNRSKPKDMDMAMNRNMEGPICVQCILKIPRPCMDCKETKPLDQFSEDQWHYNLLCDGLTMETYQSKPFSRCLPCDVVKAKEDEEKRKAEEAKAKEEEEQRKAEEAKFKDFMLKQNPKAACEHPIMRKHNVHFYELPKLDSHQCEPNIVDPESVVGTYDIIYHRGVWIGGQVENRTTKGTCEFWRTTDEDIEEANEEDKWTPAWDDNISGRMEFEKELRLTHNACFQRDCTLGSFDGFEFETRILYYAQSFLFRIRKRVACPWMKYSRMNSVSTIDRRVTELSLRLY</sequence>
<protein>
    <submittedName>
        <fullName evidence="2">Uncharacterized protein</fullName>
    </submittedName>
</protein>
<proteinExistence type="predicted"/>
<evidence type="ECO:0000313" key="2">
    <source>
        <dbReference type="EMBL" id="CAB9530242.1"/>
    </source>
</evidence>